<evidence type="ECO:0000256" key="1">
    <source>
        <dbReference type="SAM" id="Phobius"/>
    </source>
</evidence>
<protein>
    <recommendedName>
        <fullName evidence="2">Immunoglobulin domain-containing protein</fullName>
    </recommendedName>
</protein>
<dbReference type="Gene3D" id="2.60.40.10">
    <property type="entry name" value="Immunoglobulins"/>
    <property type="match status" value="1"/>
</dbReference>
<evidence type="ECO:0000313" key="3">
    <source>
        <dbReference type="EMBL" id="CAK1578490.1"/>
    </source>
</evidence>
<keyword evidence="4" id="KW-1185">Reference proteome</keyword>
<dbReference type="Proteomes" id="UP001314205">
    <property type="component" value="Unassembled WGS sequence"/>
</dbReference>
<dbReference type="AlphaFoldDB" id="A0AAV1K6M0"/>
<evidence type="ECO:0000259" key="2">
    <source>
        <dbReference type="SMART" id="SM00409"/>
    </source>
</evidence>
<dbReference type="SMART" id="SM00409">
    <property type="entry name" value="IG"/>
    <property type="match status" value="4"/>
</dbReference>
<feature type="transmembrane region" description="Helical" evidence="1">
    <location>
        <begin position="565"/>
        <end position="590"/>
    </location>
</feature>
<comment type="caution">
    <text evidence="3">The sequence shown here is derived from an EMBL/GenBank/DDBJ whole genome shotgun (WGS) entry which is preliminary data.</text>
</comment>
<reference evidence="3 4" key="1">
    <citation type="submission" date="2023-11" db="EMBL/GenBank/DDBJ databases">
        <authorList>
            <person name="Hedman E."/>
            <person name="Englund M."/>
            <person name="Stromberg M."/>
            <person name="Nyberg Akerstrom W."/>
            <person name="Nylinder S."/>
            <person name="Jareborg N."/>
            <person name="Kallberg Y."/>
            <person name="Kronander E."/>
        </authorList>
    </citation>
    <scope>NUCLEOTIDE SEQUENCE [LARGE SCALE GENOMIC DNA]</scope>
</reference>
<dbReference type="InterPro" id="IPR036179">
    <property type="entry name" value="Ig-like_dom_sf"/>
</dbReference>
<feature type="transmembrane region" description="Helical" evidence="1">
    <location>
        <begin position="7"/>
        <end position="30"/>
    </location>
</feature>
<evidence type="ECO:0000313" key="4">
    <source>
        <dbReference type="Proteomes" id="UP001314205"/>
    </source>
</evidence>
<gene>
    <name evidence="3" type="ORF">PARMNEM_LOCUS562</name>
</gene>
<organism evidence="3 4">
    <name type="scientific">Parnassius mnemosyne</name>
    <name type="common">clouded apollo</name>
    <dbReference type="NCBI Taxonomy" id="213953"/>
    <lineage>
        <taxon>Eukaryota</taxon>
        <taxon>Metazoa</taxon>
        <taxon>Ecdysozoa</taxon>
        <taxon>Arthropoda</taxon>
        <taxon>Hexapoda</taxon>
        <taxon>Insecta</taxon>
        <taxon>Pterygota</taxon>
        <taxon>Neoptera</taxon>
        <taxon>Endopterygota</taxon>
        <taxon>Lepidoptera</taxon>
        <taxon>Glossata</taxon>
        <taxon>Ditrysia</taxon>
        <taxon>Papilionoidea</taxon>
        <taxon>Papilionidae</taxon>
        <taxon>Parnassiinae</taxon>
        <taxon>Parnassini</taxon>
        <taxon>Parnassius</taxon>
        <taxon>Driopa</taxon>
    </lineage>
</organism>
<feature type="domain" description="Immunoglobulin" evidence="2">
    <location>
        <begin position="52"/>
        <end position="141"/>
    </location>
</feature>
<dbReference type="SUPFAM" id="SSF48726">
    <property type="entry name" value="Immunoglobulin"/>
    <property type="match status" value="2"/>
</dbReference>
<dbReference type="InterPro" id="IPR003599">
    <property type="entry name" value="Ig_sub"/>
</dbReference>
<feature type="domain" description="Immunoglobulin" evidence="2">
    <location>
        <begin position="353"/>
        <end position="449"/>
    </location>
</feature>
<dbReference type="EMBL" id="CAVLGL010000001">
    <property type="protein sequence ID" value="CAK1578490.1"/>
    <property type="molecule type" value="Genomic_DNA"/>
</dbReference>
<keyword evidence="1" id="KW-0812">Transmembrane</keyword>
<keyword evidence="1" id="KW-0472">Membrane</keyword>
<dbReference type="InterPro" id="IPR013783">
    <property type="entry name" value="Ig-like_fold"/>
</dbReference>
<sequence length="620" mass="69504">MLAPLKFLNIYVIFLFMSILVAICLVQRVLSQGFINVEIKNLLKMQRGLGWPYVLRVAEGNEALLRLDIKLENLESCKITTPSGLTFRIQSPPSNRYTKWSDGCGVRIRNIALTDEGRWRITATAGNNSYTGWSEVYVEESKSVYSASPIALKDGETETKLELTSLENSYCLVSKPFSESSLVPGHCSVTLDRATRAIQGNWNVLLGLPGQVSEMEVQRQVTVETERLDVGYVYDRTENKLHLYCNILHTSKNITFCRFQKTSEPFGYNVVDGLSDGRHSYYGDGFAQRQCGLTLENPTAKDYGTWRCSVGVQMWEGNVIKPQTPMQALISVAQDAVRLRIAGQIKDIEDDVVKTIFVQSHMPFTITCKANMSLSYCWFQHPNGTQYTPAQLLDENQLFWYSGESLQTGDCGITFADVTSEDAGKWICHMGPRDQLGIEITDHVVLRVTGPLAANKKEVGTDIGETATLYCHTANGNKPLDYCRFLSPNFVGIRIDESVTENSAILKRYYFTPNRGLDYGDCSLTISPVNEEDIGEWTCAALINQETLEARDLITLYIDASTAPLYTAGIVGISLGVAVLVVALIGVLWYKRFWPKMPWRRSSQPSSVDNFTMTQTFYEQ</sequence>
<feature type="domain" description="Immunoglobulin" evidence="2">
    <location>
        <begin position="456"/>
        <end position="559"/>
    </location>
</feature>
<proteinExistence type="predicted"/>
<keyword evidence="1" id="KW-1133">Transmembrane helix</keyword>
<name>A0AAV1K6M0_9NEOP</name>
<accession>A0AAV1K6M0</accession>
<feature type="domain" description="Immunoglobulin" evidence="2">
    <location>
        <begin position="230"/>
        <end position="329"/>
    </location>
</feature>